<dbReference type="InterPro" id="IPR003256">
    <property type="entry name" value="Ribosomal_uL24"/>
</dbReference>
<protein>
    <recommendedName>
        <fullName evidence="4 5">Large ribosomal subunit protein uL24</fullName>
    </recommendedName>
</protein>
<keyword evidence="9" id="KW-1185">Reference proteome</keyword>
<evidence type="ECO:0000256" key="1">
    <source>
        <dbReference type="ARBA" id="ARBA00010618"/>
    </source>
</evidence>
<evidence type="ECO:0000256" key="3">
    <source>
        <dbReference type="ARBA" id="ARBA00023274"/>
    </source>
</evidence>
<gene>
    <name evidence="5 8" type="primary">rplX</name>
    <name evidence="8" type="ORF">ACFPB0_05190</name>
</gene>
<keyword evidence="2 5" id="KW-0689">Ribosomal protein</keyword>
<dbReference type="Gene3D" id="2.30.30.30">
    <property type="match status" value="1"/>
</dbReference>
<comment type="similarity">
    <text evidence="1 5 6">Belongs to the universal ribosomal protein uL24 family.</text>
</comment>
<dbReference type="RefSeq" id="WP_371393837.1">
    <property type="nucleotide sequence ID" value="NZ_CP163421.1"/>
</dbReference>
<sequence>MAAKIKKGDKVVILAGRDKGKTGEVTKVVPSENRVFVGGVNMVKRHNRPTQTTPGGIEEKEAPIHVSNVALADPKSGEATRVGFEVRDGKKVRVAKKSGEVING</sequence>
<dbReference type="EMBL" id="JBHSGQ010000002">
    <property type="protein sequence ID" value="MFC4724678.1"/>
    <property type="molecule type" value="Genomic_DNA"/>
</dbReference>
<keyword evidence="5" id="KW-0694">RNA-binding</keyword>
<dbReference type="InterPro" id="IPR014722">
    <property type="entry name" value="Rib_uL2_dom2"/>
</dbReference>
<dbReference type="InterPro" id="IPR041988">
    <property type="entry name" value="Ribosomal_uL24_KOW"/>
</dbReference>
<keyword evidence="5" id="KW-0699">rRNA-binding</keyword>
<evidence type="ECO:0000313" key="9">
    <source>
        <dbReference type="Proteomes" id="UP001596024"/>
    </source>
</evidence>
<dbReference type="PROSITE" id="PS01108">
    <property type="entry name" value="RIBOSOMAL_L24"/>
    <property type="match status" value="1"/>
</dbReference>
<evidence type="ECO:0000313" key="8">
    <source>
        <dbReference type="EMBL" id="MFC4724678.1"/>
    </source>
</evidence>
<dbReference type="InterPro" id="IPR005824">
    <property type="entry name" value="KOW"/>
</dbReference>
<dbReference type="PANTHER" id="PTHR12903">
    <property type="entry name" value="MITOCHONDRIAL RIBOSOMAL PROTEIN L24"/>
    <property type="match status" value="1"/>
</dbReference>
<evidence type="ECO:0000259" key="7">
    <source>
        <dbReference type="SMART" id="SM00739"/>
    </source>
</evidence>
<reference evidence="9" key="1">
    <citation type="journal article" date="2019" name="Int. J. Syst. Evol. Microbiol.">
        <title>The Global Catalogue of Microorganisms (GCM) 10K type strain sequencing project: providing services to taxonomists for standard genome sequencing and annotation.</title>
        <authorList>
            <consortium name="The Broad Institute Genomics Platform"/>
            <consortium name="The Broad Institute Genome Sequencing Center for Infectious Disease"/>
            <person name="Wu L."/>
            <person name="Ma J."/>
        </authorList>
    </citation>
    <scope>NUCLEOTIDE SEQUENCE [LARGE SCALE GENOMIC DNA]</scope>
    <source>
        <strain evidence="9">CCUG 62981</strain>
    </source>
</reference>
<comment type="function">
    <text evidence="5">One of two assembly initiator proteins, it binds directly to the 5'-end of the 23S rRNA, where it nucleates assembly of the 50S subunit.</text>
</comment>
<dbReference type="SUPFAM" id="SSF50104">
    <property type="entry name" value="Translation proteins SH3-like domain"/>
    <property type="match status" value="1"/>
</dbReference>
<dbReference type="InterPro" id="IPR057264">
    <property type="entry name" value="Ribosomal_uL24_C"/>
</dbReference>
<accession>A0ABV9NDC0</accession>
<evidence type="ECO:0000256" key="4">
    <source>
        <dbReference type="ARBA" id="ARBA00035206"/>
    </source>
</evidence>
<dbReference type="SMART" id="SM00739">
    <property type="entry name" value="KOW"/>
    <property type="match status" value="1"/>
</dbReference>
<dbReference type="NCBIfam" id="TIGR01079">
    <property type="entry name" value="rplX_bact"/>
    <property type="match status" value="1"/>
</dbReference>
<dbReference type="GO" id="GO:0005840">
    <property type="term" value="C:ribosome"/>
    <property type="evidence" value="ECO:0007669"/>
    <property type="project" value="UniProtKB-KW"/>
</dbReference>
<evidence type="ECO:0000256" key="2">
    <source>
        <dbReference type="ARBA" id="ARBA00022980"/>
    </source>
</evidence>
<comment type="caution">
    <text evidence="8">The sequence shown here is derived from an EMBL/GenBank/DDBJ whole genome shotgun (WGS) entry which is preliminary data.</text>
</comment>
<proteinExistence type="inferred from homology"/>
<dbReference type="HAMAP" id="MF_01326_B">
    <property type="entry name" value="Ribosomal_uL24_B"/>
    <property type="match status" value="1"/>
</dbReference>
<name>A0ABV9NDC0_9PROT</name>
<dbReference type="Pfam" id="PF00467">
    <property type="entry name" value="KOW"/>
    <property type="match status" value="1"/>
</dbReference>
<evidence type="ECO:0000256" key="5">
    <source>
        <dbReference type="HAMAP-Rule" id="MF_01326"/>
    </source>
</evidence>
<dbReference type="CDD" id="cd06089">
    <property type="entry name" value="KOW_RPL26"/>
    <property type="match status" value="1"/>
</dbReference>
<dbReference type="InterPro" id="IPR008991">
    <property type="entry name" value="Translation_prot_SH3-like_sf"/>
</dbReference>
<keyword evidence="3 5" id="KW-0687">Ribonucleoprotein</keyword>
<dbReference type="InterPro" id="IPR005825">
    <property type="entry name" value="Ribosomal_uL24_CS"/>
</dbReference>
<organism evidence="8 9">
    <name type="scientific">Glycocaulis abyssi</name>
    <dbReference type="NCBI Taxonomy" id="1433403"/>
    <lineage>
        <taxon>Bacteria</taxon>
        <taxon>Pseudomonadati</taxon>
        <taxon>Pseudomonadota</taxon>
        <taxon>Alphaproteobacteria</taxon>
        <taxon>Maricaulales</taxon>
        <taxon>Maricaulaceae</taxon>
        <taxon>Glycocaulis</taxon>
    </lineage>
</organism>
<feature type="domain" description="KOW" evidence="7">
    <location>
        <begin position="4"/>
        <end position="31"/>
    </location>
</feature>
<dbReference type="Pfam" id="PF17136">
    <property type="entry name" value="ribosomal_L24"/>
    <property type="match status" value="1"/>
</dbReference>
<comment type="function">
    <text evidence="5">One of the proteins that surrounds the polypeptide exit tunnel on the outside of the subunit.</text>
</comment>
<comment type="subunit">
    <text evidence="5">Part of the 50S ribosomal subunit.</text>
</comment>
<evidence type="ECO:0000256" key="6">
    <source>
        <dbReference type="RuleBase" id="RU003477"/>
    </source>
</evidence>
<dbReference type="Proteomes" id="UP001596024">
    <property type="component" value="Unassembled WGS sequence"/>
</dbReference>